<reference evidence="2" key="1">
    <citation type="submission" date="2018-02" db="EMBL/GenBank/DDBJ databases">
        <authorList>
            <person name="Hausmann B."/>
        </authorList>
    </citation>
    <scope>NUCLEOTIDE SEQUENCE [LARGE SCALE GENOMIC DNA]</scope>
    <source>
        <strain evidence="2">Peat soil MAG SbA1</strain>
    </source>
</reference>
<proteinExistence type="predicted"/>
<sequence>MKRPTTKAQLAARIRAYAGQLRRNGTQNPPTASPLAHRALETDYALVPEDALITEAKIVLRNARLTTFAVTTKAEAVAVILGIRGKRGRYVHPM</sequence>
<gene>
    <name evidence="1" type="ORF">SBA1_950004</name>
</gene>
<organism evidence="1 2">
    <name type="scientific">Candidatus Sulfotelmatobacter kueseliae</name>
    <dbReference type="NCBI Taxonomy" id="2042962"/>
    <lineage>
        <taxon>Bacteria</taxon>
        <taxon>Pseudomonadati</taxon>
        <taxon>Acidobacteriota</taxon>
        <taxon>Terriglobia</taxon>
        <taxon>Terriglobales</taxon>
        <taxon>Candidatus Korobacteraceae</taxon>
        <taxon>Candidatus Sulfotelmatobacter</taxon>
    </lineage>
</organism>
<accession>A0A2U3LD41</accession>
<evidence type="ECO:0000313" key="2">
    <source>
        <dbReference type="Proteomes" id="UP000238701"/>
    </source>
</evidence>
<name>A0A2U3LD41_9BACT</name>
<evidence type="ECO:0000313" key="1">
    <source>
        <dbReference type="EMBL" id="SPF49855.1"/>
    </source>
</evidence>
<dbReference type="EMBL" id="OMOD01000194">
    <property type="protein sequence ID" value="SPF49855.1"/>
    <property type="molecule type" value="Genomic_DNA"/>
</dbReference>
<dbReference type="AlphaFoldDB" id="A0A2U3LD41"/>
<dbReference type="Proteomes" id="UP000238701">
    <property type="component" value="Unassembled WGS sequence"/>
</dbReference>
<protein>
    <submittedName>
        <fullName evidence="1">Uncharacterized protein</fullName>
    </submittedName>
</protein>